<feature type="compositionally biased region" description="Basic and acidic residues" evidence="1">
    <location>
        <begin position="9"/>
        <end position="22"/>
    </location>
</feature>
<dbReference type="AlphaFoldDB" id="A0A1B6D315"/>
<accession>A0A1B6D315</accession>
<evidence type="ECO:0000256" key="1">
    <source>
        <dbReference type="SAM" id="MobiDB-lite"/>
    </source>
</evidence>
<proteinExistence type="predicted"/>
<reference evidence="2" key="1">
    <citation type="submission" date="2015-12" db="EMBL/GenBank/DDBJ databases">
        <title>De novo transcriptome assembly of four potential Pierce s Disease insect vectors from Arizona vineyards.</title>
        <authorList>
            <person name="Tassone E.E."/>
        </authorList>
    </citation>
    <scope>NUCLEOTIDE SEQUENCE</scope>
</reference>
<gene>
    <name evidence="2" type="ORF">g.22232</name>
</gene>
<dbReference type="EMBL" id="GEDC01017199">
    <property type="protein sequence ID" value="JAS20099.1"/>
    <property type="molecule type" value="Transcribed_RNA"/>
</dbReference>
<organism evidence="2">
    <name type="scientific">Clastoptera arizonana</name>
    <name type="common">Arizona spittle bug</name>
    <dbReference type="NCBI Taxonomy" id="38151"/>
    <lineage>
        <taxon>Eukaryota</taxon>
        <taxon>Metazoa</taxon>
        <taxon>Ecdysozoa</taxon>
        <taxon>Arthropoda</taxon>
        <taxon>Hexapoda</taxon>
        <taxon>Insecta</taxon>
        <taxon>Pterygota</taxon>
        <taxon>Neoptera</taxon>
        <taxon>Paraneoptera</taxon>
        <taxon>Hemiptera</taxon>
        <taxon>Auchenorrhyncha</taxon>
        <taxon>Cercopoidea</taxon>
        <taxon>Clastopteridae</taxon>
        <taxon>Clastoptera</taxon>
    </lineage>
</organism>
<sequence length="121" mass="13951">NKKKRKKWSVKDVRKKKESEEKMNHPVVETEIGLELGHKIVDPIVVQVGVLHLIDVHITSPVDIVQDQGNNQIFHSIKTIIIVMELFREKDLIRQLILFNLGILKGSFTHVILSSKAFKYC</sequence>
<feature type="region of interest" description="Disordered" evidence="1">
    <location>
        <begin position="1"/>
        <end position="22"/>
    </location>
</feature>
<evidence type="ECO:0000313" key="2">
    <source>
        <dbReference type="EMBL" id="JAS20099.1"/>
    </source>
</evidence>
<protein>
    <submittedName>
        <fullName evidence="2">Uncharacterized protein</fullName>
    </submittedName>
</protein>
<name>A0A1B6D315_9HEMI</name>
<feature type="non-terminal residue" evidence="2">
    <location>
        <position position="1"/>
    </location>
</feature>